<dbReference type="Gene3D" id="3.10.20.850">
    <property type="entry name" value="Protein of unknown function DUF3861"/>
    <property type="match status" value="1"/>
</dbReference>
<organism evidence="1 2">
    <name type="scientific">Flavobacterium franklandianum</name>
    <dbReference type="NCBI Taxonomy" id="2594430"/>
    <lineage>
        <taxon>Bacteria</taxon>
        <taxon>Pseudomonadati</taxon>
        <taxon>Bacteroidota</taxon>
        <taxon>Flavobacteriia</taxon>
        <taxon>Flavobacteriales</taxon>
        <taxon>Flavobacteriaceae</taxon>
        <taxon>Flavobacterium</taxon>
    </lineage>
</organism>
<dbReference type="Pfam" id="PF12977">
    <property type="entry name" value="DUF3861"/>
    <property type="match status" value="1"/>
</dbReference>
<dbReference type="Proteomes" id="UP000318585">
    <property type="component" value="Unassembled WGS sequence"/>
</dbReference>
<dbReference type="AlphaFoldDB" id="A0A553CLK1"/>
<sequence>MEKRTNKYKLKLELLATTKVDETNYPPIELEFDNHDNIFTIVERMKQRNLFQTENQAIEFAIGLKMFSEVMLKNRENELFSEFRPAFSNFMKKLKSTPTQIEDKKN</sequence>
<dbReference type="RefSeq" id="WP_143389160.1">
    <property type="nucleotide sequence ID" value="NZ_VJZQ01000001.1"/>
</dbReference>
<reference evidence="1 2" key="1">
    <citation type="submission" date="2019-07" db="EMBL/GenBank/DDBJ databases">
        <title>Novel species of Flavobacterium.</title>
        <authorList>
            <person name="Liu Q."/>
            <person name="Xin Y.-H."/>
        </authorList>
    </citation>
    <scope>NUCLEOTIDE SEQUENCE [LARGE SCALE GENOMIC DNA]</scope>
    <source>
        <strain evidence="1 2">LB3P56</strain>
    </source>
</reference>
<gene>
    <name evidence="1" type="ORF">FNW17_08480</name>
</gene>
<evidence type="ECO:0000313" key="2">
    <source>
        <dbReference type="Proteomes" id="UP000318585"/>
    </source>
</evidence>
<dbReference type="InterPro" id="IPR038194">
    <property type="entry name" value="DUF3861_sf"/>
</dbReference>
<keyword evidence="2" id="KW-1185">Reference proteome</keyword>
<dbReference type="InterPro" id="IPR024476">
    <property type="entry name" value="DUF3861"/>
</dbReference>
<proteinExistence type="predicted"/>
<accession>A0A553CLK1</accession>
<dbReference type="EMBL" id="VJZR01000005">
    <property type="protein sequence ID" value="TRX21379.1"/>
    <property type="molecule type" value="Genomic_DNA"/>
</dbReference>
<dbReference type="OrthoDB" id="119700at2"/>
<evidence type="ECO:0000313" key="1">
    <source>
        <dbReference type="EMBL" id="TRX21379.1"/>
    </source>
</evidence>
<protein>
    <submittedName>
        <fullName evidence="1">DUF3861 domain-containing protein</fullName>
    </submittedName>
</protein>
<comment type="caution">
    <text evidence="1">The sequence shown here is derived from an EMBL/GenBank/DDBJ whole genome shotgun (WGS) entry which is preliminary data.</text>
</comment>
<name>A0A553CLK1_9FLAO</name>